<protein>
    <recommendedName>
        <fullName evidence="5">Phosphoribosylformylglycinamidine synthase</fullName>
    </recommendedName>
</protein>
<dbReference type="InterPro" id="IPR036676">
    <property type="entry name" value="PurM-like_C_sf"/>
</dbReference>
<dbReference type="InterPro" id="IPR036921">
    <property type="entry name" value="PurM-like_N_sf"/>
</dbReference>
<dbReference type="EMBL" id="JAXQNO010000018">
    <property type="protein sequence ID" value="KAK4776991.1"/>
    <property type="molecule type" value="Genomic_DNA"/>
</dbReference>
<dbReference type="PANTHER" id="PTHR10099:SF1">
    <property type="entry name" value="PHOSPHORIBOSYLFORMYLGLYCINAMIDINE SYNTHASE"/>
    <property type="match status" value="1"/>
</dbReference>
<dbReference type="GO" id="GO:0005737">
    <property type="term" value="C:cytoplasm"/>
    <property type="evidence" value="ECO:0007669"/>
    <property type="project" value="TreeGrafter"/>
</dbReference>
<comment type="caution">
    <text evidence="3">The sequence shown here is derived from an EMBL/GenBank/DDBJ whole genome shotgun (WGS) entry which is preliminary data.</text>
</comment>
<dbReference type="AlphaFoldDB" id="A0AAN7L9C5"/>
<dbReference type="InterPro" id="IPR055181">
    <property type="entry name" value="FGAR-AT_PurM_N-like"/>
</dbReference>
<dbReference type="GO" id="GO:0004642">
    <property type="term" value="F:phosphoribosylformylglycinamidine synthase activity"/>
    <property type="evidence" value="ECO:0007669"/>
    <property type="project" value="TreeGrafter"/>
</dbReference>
<dbReference type="InterPro" id="IPR010918">
    <property type="entry name" value="PurM-like_C_dom"/>
</dbReference>
<dbReference type="Gene3D" id="3.30.1330.10">
    <property type="entry name" value="PurM-like, N-terminal domain"/>
    <property type="match status" value="2"/>
</dbReference>
<dbReference type="Proteomes" id="UP001346149">
    <property type="component" value="Unassembled WGS sequence"/>
</dbReference>
<dbReference type="Pfam" id="PF02769">
    <property type="entry name" value="AIRS_C"/>
    <property type="match status" value="1"/>
</dbReference>
<evidence type="ECO:0008006" key="5">
    <source>
        <dbReference type="Google" id="ProtNLM"/>
    </source>
</evidence>
<name>A0AAN7L9C5_TRANT</name>
<organism evidence="3 4">
    <name type="scientific">Trapa natans</name>
    <name type="common">Water chestnut</name>
    <dbReference type="NCBI Taxonomy" id="22666"/>
    <lineage>
        <taxon>Eukaryota</taxon>
        <taxon>Viridiplantae</taxon>
        <taxon>Streptophyta</taxon>
        <taxon>Embryophyta</taxon>
        <taxon>Tracheophyta</taxon>
        <taxon>Spermatophyta</taxon>
        <taxon>Magnoliopsida</taxon>
        <taxon>eudicotyledons</taxon>
        <taxon>Gunneridae</taxon>
        <taxon>Pentapetalae</taxon>
        <taxon>rosids</taxon>
        <taxon>malvids</taxon>
        <taxon>Myrtales</taxon>
        <taxon>Lythraceae</taxon>
        <taxon>Trapa</taxon>
    </lineage>
</organism>
<accession>A0AAN7L9C5</accession>
<feature type="domain" description="PurM-like C-terminal" evidence="1">
    <location>
        <begin position="249"/>
        <end position="404"/>
    </location>
</feature>
<evidence type="ECO:0000259" key="2">
    <source>
        <dbReference type="Pfam" id="PF22689"/>
    </source>
</evidence>
<sequence>MSKTCSTIQDSLWRILKDPTVELFNISQSNSEHSRHWFFTGKMIIDGKPMDRTLMKIVKSTLQANPNNSVIGFKDNSSAIRGFLMKQLRPVQPGLSCPLIEVYKDLDILFTAETHNFPCAVAPYPGAETGAGGRIRDTHATGRGSFVIAATAGYCVGNLNMQGTYAPWEDPSIIYPPNLTSPLQILIDASNGASNYGNKFGKPLIQGYTRTFGMRLPSGERQEWLKPIMFSAGIGQIDHVHVSKGEPEIGMLVVKIGGPAYRIGMGGGAASSMVSGQNDANLDFNAVQQGDAEMAQKLYRVVCACIEKGENNPIISIHDQGAGGNCNVVKEIIYPKGAEIDIRAIVVGDHTMSVLEIWGAEYQEQDAILIKRENCQLLESICGREMLSMAVIGTISGDGRVVLVDSATIHKNRESRLSPPPPAVDLEIEKVLGDMPQKSFEFQRVVDARAALDISPGITVVDALKRVLRLPSVCSKRFLTTKVDQCVTGLVAQQQTVGPLQITLADVAVIAQTYTGLTGGACAIGVQPVKGLLDPKAMARLAVGEALTNLVWAKVTSLSDVKASGNWMYAAKLDGEGAAMYDAAIALSEAMIELGIAIDAGVRWSKPLGIL</sequence>
<dbReference type="FunFam" id="3.30.1330.10:FF:000009">
    <property type="entry name" value="Probable phosphoribosylformylglycinamidine synthase"/>
    <property type="match status" value="1"/>
</dbReference>
<reference evidence="3 4" key="1">
    <citation type="journal article" date="2023" name="Hortic Res">
        <title>Pangenome of water caltrop reveals structural variations and asymmetric subgenome divergence after allopolyploidization.</title>
        <authorList>
            <person name="Zhang X."/>
            <person name="Chen Y."/>
            <person name="Wang L."/>
            <person name="Yuan Y."/>
            <person name="Fang M."/>
            <person name="Shi L."/>
            <person name="Lu R."/>
            <person name="Comes H.P."/>
            <person name="Ma Y."/>
            <person name="Chen Y."/>
            <person name="Huang G."/>
            <person name="Zhou Y."/>
            <person name="Zheng Z."/>
            <person name="Qiu Y."/>
        </authorList>
    </citation>
    <scope>NUCLEOTIDE SEQUENCE [LARGE SCALE GENOMIC DNA]</scope>
    <source>
        <strain evidence="3">F231</strain>
    </source>
</reference>
<dbReference type="Gene3D" id="3.90.650.10">
    <property type="entry name" value="PurM-like C-terminal domain"/>
    <property type="match status" value="1"/>
</dbReference>
<evidence type="ECO:0000313" key="3">
    <source>
        <dbReference type="EMBL" id="KAK4776991.1"/>
    </source>
</evidence>
<dbReference type="CDD" id="cd02203">
    <property type="entry name" value="PurL_repeat1"/>
    <property type="match status" value="1"/>
</dbReference>
<dbReference type="PANTHER" id="PTHR10099">
    <property type="entry name" value="PHOSPHORIBOSYLFORMYLGLYCINAMIDINE SYNTHASE"/>
    <property type="match status" value="1"/>
</dbReference>
<dbReference type="GO" id="GO:0006164">
    <property type="term" value="P:purine nucleotide biosynthetic process"/>
    <property type="evidence" value="ECO:0007669"/>
    <property type="project" value="TreeGrafter"/>
</dbReference>
<dbReference type="SUPFAM" id="SSF56042">
    <property type="entry name" value="PurM C-terminal domain-like"/>
    <property type="match status" value="1"/>
</dbReference>
<dbReference type="Pfam" id="PF22689">
    <property type="entry name" value="FGAR-AT_PurM_N-like"/>
    <property type="match status" value="1"/>
</dbReference>
<proteinExistence type="predicted"/>
<feature type="domain" description="FGAR-AT PurM N-terminal-like" evidence="2">
    <location>
        <begin position="475"/>
        <end position="601"/>
    </location>
</feature>
<evidence type="ECO:0000313" key="4">
    <source>
        <dbReference type="Proteomes" id="UP001346149"/>
    </source>
</evidence>
<dbReference type="SUPFAM" id="SSF55326">
    <property type="entry name" value="PurM N-terminal domain-like"/>
    <property type="match status" value="2"/>
</dbReference>
<keyword evidence="4" id="KW-1185">Reference proteome</keyword>
<evidence type="ECO:0000259" key="1">
    <source>
        <dbReference type="Pfam" id="PF02769"/>
    </source>
</evidence>
<gene>
    <name evidence="3" type="ORF">SAY86_005679</name>
</gene>
<dbReference type="FunFam" id="3.90.650.10:FF:000006">
    <property type="entry name" value="Phosphoribosylformylglycinamidine synthase, putative"/>
    <property type="match status" value="1"/>
</dbReference>